<name>A0A285GZ16_9FIRM</name>
<organism evidence="2 3">
    <name type="scientific">Orenia metallireducens</name>
    <dbReference type="NCBI Taxonomy" id="1413210"/>
    <lineage>
        <taxon>Bacteria</taxon>
        <taxon>Bacillati</taxon>
        <taxon>Bacillota</taxon>
        <taxon>Clostridia</taxon>
        <taxon>Halanaerobiales</taxon>
        <taxon>Halobacteroidaceae</taxon>
        <taxon>Orenia</taxon>
    </lineage>
</organism>
<dbReference type="AlphaFoldDB" id="A0A285GZ16"/>
<feature type="domain" description="GGDEF" evidence="1">
    <location>
        <begin position="38"/>
        <end position="147"/>
    </location>
</feature>
<sequence length="147" mass="17049">MSKNSNKSKIDPLLDNSTQLKSRESMQLREQFKQSDNYPVGIIVILANNSNEITKEYNKLLKEIYKQLYNKLSSFGDLIYYDNNKICLIVNRVYEGDLKIIVEIVERLIDDISDLLNFKRDLIISKSALIYPEDNIVNIDSLVKSII</sequence>
<gene>
    <name evidence="2" type="ORF">SAMN06265827_11266</name>
</gene>
<evidence type="ECO:0000259" key="1">
    <source>
        <dbReference type="PROSITE" id="PS50887"/>
    </source>
</evidence>
<dbReference type="InterPro" id="IPR000160">
    <property type="entry name" value="GGDEF_dom"/>
</dbReference>
<dbReference type="RefSeq" id="WP_097017851.1">
    <property type="nucleotide sequence ID" value="NZ_OBDZ01000012.1"/>
</dbReference>
<proteinExistence type="predicted"/>
<accession>A0A285GZ16</accession>
<dbReference type="Proteomes" id="UP000219573">
    <property type="component" value="Unassembled WGS sequence"/>
</dbReference>
<dbReference type="EMBL" id="OBDZ01000012">
    <property type="protein sequence ID" value="SNY28870.1"/>
    <property type="molecule type" value="Genomic_DNA"/>
</dbReference>
<evidence type="ECO:0000313" key="2">
    <source>
        <dbReference type="EMBL" id="SNY28870.1"/>
    </source>
</evidence>
<protein>
    <recommendedName>
        <fullName evidence="1">GGDEF domain-containing protein</fullName>
    </recommendedName>
</protein>
<reference evidence="3" key="1">
    <citation type="submission" date="2017-09" db="EMBL/GenBank/DDBJ databases">
        <authorList>
            <person name="Varghese N."/>
            <person name="Submissions S."/>
        </authorList>
    </citation>
    <scope>NUCLEOTIDE SEQUENCE [LARGE SCALE GENOMIC DNA]</scope>
    <source>
        <strain evidence="3">MSL47</strain>
    </source>
</reference>
<evidence type="ECO:0000313" key="3">
    <source>
        <dbReference type="Proteomes" id="UP000219573"/>
    </source>
</evidence>
<dbReference type="PROSITE" id="PS50887">
    <property type="entry name" value="GGDEF"/>
    <property type="match status" value="1"/>
</dbReference>
<keyword evidence="3" id="KW-1185">Reference proteome</keyword>